<gene>
    <name evidence="14" type="ORF">WKI299_LOCUS35195</name>
</gene>
<keyword evidence="12" id="KW-1133">Transmembrane helix</keyword>
<evidence type="ECO:0000313" key="15">
    <source>
        <dbReference type="Proteomes" id="UP000663856"/>
    </source>
</evidence>
<dbReference type="GO" id="GO:0031409">
    <property type="term" value="F:pigment binding"/>
    <property type="evidence" value="ECO:0007669"/>
    <property type="project" value="InterPro"/>
</dbReference>
<keyword evidence="7" id="KW-0446">Lipid-binding</keyword>
<feature type="transmembrane region" description="Helical" evidence="12">
    <location>
        <begin position="32"/>
        <end position="54"/>
    </location>
</feature>
<dbReference type="SUPFAM" id="SSF50814">
    <property type="entry name" value="Lipocalins"/>
    <property type="match status" value="1"/>
</dbReference>
<reference evidence="14" key="1">
    <citation type="submission" date="2021-02" db="EMBL/GenBank/DDBJ databases">
        <authorList>
            <person name="Nowell W R."/>
        </authorList>
    </citation>
    <scope>NUCLEOTIDE SEQUENCE</scope>
</reference>
<dbReference type="InterPro" id="IPR000566">
    <property type="entry name" value="Lipocln_cytosolic_FA-bd_dom"/>
</dbReference>
<evidence type="ECO:0000256" key="6">
    <source>
        <dbReference type="ARBA" id="ARBA00022729"/>
    </source>
</evidence>
<keyword evidence="9" id="KW-0325">Glycoprotein</keyword>
<dbReference type="PIRSF" id="PIRSF036893">
    <property type="entry name" value="Lipocalin_ApoD"/>
    <property type="match status" value="1"/>
</dbReference>
<comment type="subcellular location">
    <subcellularLocation>
        <location evidence="1">Secreted</location>
    </subcellularLocation>
</comment>
<dbReference type="GO" id="GO:0005576">
    <property type="term" value="C:extracellular region"/>
    <property type="evidence" value="ECO:0007669"/>
    <property type="project" value="UniProtKB-SubCell"/>
</dbReference>
<evidence type="ECO:0000256" key="9">
    <source>
        <dbReference type="ARBA" id="ARBA00023180"/>
    </source>
</evidence>
<evidence type="ECO:0000256" key="3">
    <source>
        <dbReference type="ARBA" id="ARBA00019890"/>
    </source>
</evidence>
<keyword evidence="4" id="KW-0813">Transport</keyword>
<keyword evidence="12" id="KW-0472">Membrane</keyword>
<sequence length="215" mass="23968">MLLCTLDSYLTLTLNKTIPINTSEIQAVNRTIFIMAFSIVGLALLSLVSVSLAAKECPKIVTQKTFDVTKYVGLWYEAFRTDIIFELGSRCVNATYTPNPDGTVGVWNQAVNWLDDYTSIRGTAKVKNASEPAAFIVTFDNPIQKGDYNVITSNYVDYALVYSCENIPIIDIKLEFIWFLSRTKTMSDSVVNELKKILTDMGVDVGTLTRTAQNC</sequence>
<feature type="domain" description="Lipocalin/cytosolic fatty-acid binding" evidence="13">
    <location>
        <begin position="66"/>
        <end position="213"/>
    </location>
</feature>
<evidence type="ECO:0000256" key="10">
    <source>
        <dbReference type="PIRNR" id="PIRNR036893"/>
    </source>
</evidence>
<proteinExistence type="inferred from homology"/>
<keyword evidence="6" id="KW-0732">Signal</keyword>
<feature type="binding site" evidence="11">
    <location>
        <position position="144"/>
    </location>
    <ligand>
        <name>substrate</name>
    </ligand>
</feature>
<dbReference type="Proteomes" id="UP000663856">
    <property type="component" value="Unassembled WGS sequence"/>
</dbReference>
<dbReference type="GO" id="GO:0005737">
    <property type="term" value="C:cytoplasm"/>
    <property type="evidence" value="ECO:0007669"/>
    <property type="project" value="TreeGrafter"/>
</dbReference>
<evidence type="ECO:0000256" key="5">
    <source>
        <dbReference type="ARBA" id="ARBA00022525"/>
    </source>
</evidence>
<dbReference type="EMBL" id="CAJNRF010016882">
    <property type="protein sequence ID" value="CAF2214753.1"/>
    <property type="molecule type" value="Genomic_DNA"/>
</dbReference>
<dbReference type="InterPro" id="IPR022271">
    <property type="entry name" value="Lipocalin_ApoD"/>
</dbReference>
<evidence type="ECO:0000256" key="4">
    <source>
        <dbReference type="ARBA" id="ARBA00022448"/>
    </source>
</evidence>
<evidence type="ECO:0000256" key="12">
    <source>
        <dbReference type="SAM" id="Phobius"/>
    </source>
</evidence>
<keyword evidence="12" id="KW-0812">Transmembrane</keyword>
<keyword evidence="8" id="KW-1015">Disulfide bond</keyword>
<dbReference type="GO" id="GO:0006629">
    <property type="term" value="P:lipid metabolic process"/>
    <property type="evidence" value="ECO:0007669"/>
    <property type="project" value="TreeGrafter"/>
</dbReference>
<dbReference type="GO" id="GO:0008289">
    <property type="term" value="F:lipid binding"/>
    <property type="evidence" value="ECO:0007669"/>
    <property type="project" value="UniProtKB-KW"/>
</dbReference>
<dbReference type="PANTHER" id="PTHR10612:SF62">
    <property type="entry name" value="LIPOCALIN_CYTOSOLIC FATTY-ACID BINDING DOMAIN-CONTAINING PROTEIN"/>
    <property type="match status" value="1"/>
</dbReference>
<dbReference type="GO" id="GO:0000302">
    <property type="term" value="P:response to reactive oxygen species"/>
    <property type="evidence" value="ECO:0007669"/>
    <property type="project" value="TreeGrafter"/>
</dbReference>
<dbReference type="FunFam" id="2.40.128.20:FF:000003">
    <property type="entry name" value="Apolipoprotein D"/>
    <property type="match status" value="1"/>
</dbReference>
<keyword evidence="5" id="KW-0964">Secreted</keyword>
<dbReference type="InterPro" id="IPR003057">
    <property type="entry name" value="Invtbrt_color"/>
</dbReference>
<name>A0A816ZMD8_9BILA</name>
<evidence type="ECO:0000256" key="7">
    <source>
        <dbReference type="ARBA" id="ARBA00023121"/>
    </source>
</evidence>
<organism evidence="14 15">
    <name type="scientific">Rotaria magnacalcarata</name>
    <dbReference type="NCBI Taxonomy" id="392030"/>
    <lineage>
        <taxon>Eukaryota</taxon>
        <taxon>Metazoa</taxon>
        <taxon>Spiralia</taxon>
        <taxon>Gnathifera</taxon>
        <taxon>Rotifera</taxon>
        <taxon>Eurotatoria</taxon>
        <taxon>Bdelloidea</taxon>
        <taxon>Philodinida</taxon>
        <taxon>Philodinidae</taxon>
        <taxon>Rotaria</taxon>
    </lineage>
</organism>
<evidence type="ECO:0000259" key="13">
    <source>
        <dbReference type="Pfam" id="PF08212"/>
    </source>
</evidence>
<evidence type="ECO:0000256" key="1">
    <source>
        <dbReference type="ARBA" id="ARBA00004613"/>
    </source>
</evidence>
<comment type="similarity">
    <text evidence="2 10">Belongs to the calycin superfamily. Lipocalin family.</text>
</comment>
<evidence type="ECO:0000313" key="14">
    <source>
        <dbReference type="EMBL" id="CAF2214753.1"/>
    </source>
</evidence>
<dbReference type="AlphaFoldDB" id="A0A816ZMD8"/>
<dbReference type="PANTHER" id="PTHR10612">
    <property type="entry name" value="APOLIPOPROTEIN D"/>
    <property type="match status" value="1"/>
</dbReference>
<evidence type="ECO:0000256" key="8">
    <source>
        <dbReference type="ARBA" id="ARBA00023157"/>
    </source>
</evidence>
<dbReference type="Gene3D" id="2.40.128.20">
    <property type="match status" value="1"/>
</dbReference>
<comment type="caution">
    <text evidence="14">The sequence shown here is derived from an EMBL/GenBank/DDBJ whole genome shotgun (WGS) entry which is preliminary data.</text>
</comment>
<dbReference type="PRINTS" id="PR01273">
    <property type="entry name" value="INVTBRTCOLOR"/>
</dbReference>
<dbReference type="InterPro" id="IPR012674">
    <property type="entry name" value="Calycin"/>
</dbReference>
<accession>A0A816ZMD8</accession>
<protein>
    <recommendedName>
        <fullName evidence="3">Apolipoprotein D</fullName>
    </recommendedName>
</protein>
<dbReference type="Pfam" id="PF08212">
    <property type="entry name" value="Lipocalin_2"/>
    <property type="match status" value="1"/>
</dbReference>
<evidence type="ECO:0000256" key="2">
    <source>
        <dbReference type="ARBA" id="ARBA00006889"/>
    </source>
</evidence>
<evidence type="ECO:0000256" key="11">
    <source>
        <dbReference type="PIRSR" id="PIRSR036893-51"/>
    </source>
</evidence>